<organism evidence="23 24">
    <name type="scientific">Mageeibacillus indolicus</name>
    <dbReference type="NCBI Taxonomy" id="884684"/>
    <lineage>
        <taxon>Bacteria</taxon>
        <taxon>Bacillati</taxon>
        <taxon>Bacillota</taxon>
        <taxon>Clostridia</taxon>
        <taxon>Eubacteriales</taxon>
        <taxon>Oscillospiraceae</taxon>
        <taxon>Mageeibacillus</taxon>
    </lineage>
</organism>
<dbReference type="GO" id="GO:0006284">
    <property type="term" value="P:base-excision repair"/>
    <property type="evidence" value="ECO:0007669"/>
    <property type="project" value="InterPro"/>
</dbReference>
<keyword evidence="10 20" id="KW-0863">Zinc-finger</keyword>
<dbReference type="AlphaFoldDB" id="A0A2J8B427"/>
<keyword evidence="14" id="KW-0234">DNA repair</keyword>
<dbReference type="FunFam" id="1.10.8.50:FF:000003">
    <property type="entry name" value="Formamidopyrimidine-DNA glycosylase"/>
    <property type="match status" value="1"/>
</dbReference>
<dbReference type="EMBL" id="NBZD01000001">
    <property type="protein sequence ID" value="PNH19522.1"/>
    <property type="molecule type" value="Genomic_DNA"/>
</dbReference>
<evidence type="ECO:0000256" key="8">
    <source>
        <dbReference type="ARBA" id="ARBA00022723"/>
    </source>
</evidence>
<dbReference type="InterPro" id="IPR010979">
    <property type="entry name" value="Ribosomal_uS13-like_H2TH"/>
</dbReference>
<dbReference type="InterPro" id="IPR015886">
    <property type="entry name" value="H2TH_FPG"/>
</dbReference>
<evidence type="ECO:0000313" key="24">
    <source>
        <dbReference type="Proteomes" id="UP000236394"/>
    </source>
</evidence>
<dbReference type="PROSITE" id="PS01242">
    <property type="entry name" value="ZF_FPG_1"/>
    <property type="match status" value="1"/>
</dbReference>
<dbReference type="GO" id="GO:0008270">
    <property type="term" value="F:zinc ion binding"/>
    <property type="evidence" value="ECO:0007669"/>
    <property type="project" value="UniProtKB-KW"/>
</dbReference>
<dbReference type="CDD" id="cd08966">
    <property type="entry name" value="EcFpg-like_N"/>
    <property type="match status" value="1"/>
</dbReference>
<name>A0A2J8B427_9FIRM</name>
<dbReference type="GO" id="GO:0034039">
    <property type="term" value="F:8-oxo-7,8-dihydroguanine DNA N-glycosylase activity"/>
    <property type="evidence" value="ECO:0007669"/>
    <property type="project" value="TreeGrafter"/>
</dbReference>
<comment type="catalytic activity">
    <reaction evidence="19">
        <text>2'-deoxyribonucleotide-(2'-deoxyribose 5'-phosphate)-2'-deoxyribonucleotide-DNA = a 3'-end 2'-deoxyribonucleotide-(2,3-dehydro-2,3-deoxyribose 5'-phosphate)-DNA + a 5'-end 5'-phospho-2'-deoxyribonucleoside-DNA + H(+)</text>
        <dbReference type="Rhea" id="RHEA:66592"/>
        <dbReference type="Rhea" id="RHEA-COMP:13180"/>
        <dbReference type="Rhea" id="RHEA-COMP:16897"/>
        <dbReference type="Rhea" id="RHEA-COMP:17067"/>
        <dbReference type="ChEBI" id="CHEBI:15378"/>
        <dbReference type="ChEBI" id="CHEBI:136412"/>
        <dbReference type="ChEBI" id="CHEBI:157695"/>
        <dbReference type="ChEBI" id="CHEBI:167181"/>
        <dbReference type="EC" id="4.2.99.18"/>
    </reaction>
</comment>
<dbReference type="Gene3D" id="3.20.190.10">
    <property type="entry name" value="MutM-like, N-terminal"/>
    <property type="match status" value="1"/>
</dbReference>
<evidence type="ECO:0000256" key="1">
    <source>
        <dbReference type="ARBA" id="ARBA00001668"/>
    </source>
</evidence>
<dbReference type="InterPro" id="IPR012319">
    <property type="entry name" value="FPG_cat"/>
</dbReference>
<dbReference type="RefSeq" id="WP_034574252.1">
    <property type="nucleotide sequence ID" value="NZ_NBZD01000001.1"/>
</dbReference>
<evidence type="ECO:0000256" key="3">
    <source>
        <dbReference type="ARBA" id="ARBA00009409"/>
    </source>
</evidence>
<gene>
    <name evidence="23" type="ORF">B7R76_01150</name>
</gene>
<evidence type="ECO:0000256" key="6">
    <source>
        <dbReference type="ARBA" id="ARBA00012720"/>
    </source>
</evidence>
<evidence type="ECO:0000256" key="13">
    <source>
        <dbReference type="ARBA" id="ARBA00023125"/>
    </source>
</evidence>
<keyword evidence="13" id="KW-0238">DNA-binding</keyword>
<dbReference type="SMART" id="SM00898">
    <property type="entry name" value="Fapy_DNA_glyco"/>
    <property type="match status" value="1"/>
</dbReference>
<comment type="catalytic activity">
    <reaction evidence="1">
        <text>Hydrolysis of DNA containing ring-opened 7-methylguanine residues, releasing 2,6-diamino-4-hydroxy-5-(N-methyl)formamidopyrimidine.</text>
        <dbReference type="EC" id="3.2.2.23"/>
    </reaction>
</comment>
<dbReference type="PROSITE" id="PS51068">
    <property type="entry name" value="FPG_CAT"/>
    <property type="match status" value="1"/>
</dbReference>
<dbReference type="GO" id="GO:0003684">
    <property type="term" value="F:damaged DNA binding"/>
    <property type="evidence" value="ECO:0007669"/>
    <property type="project" value="InterPro"/>
</dbReference>
<dbReference type="NCBIfam" id="TIGR00577">
    <property type="entry name" value="fpg"/>
    <property type="match status" value="1"/>
</dbReference>
<evidence type="ECO:0000256" key="15">
    <source>
        <dbReference type="ARBA" id="ARBA00023239"/>
    </source>
</evidence>
<accession>A0A2J8B427</accession>
<keyword evidence="15" id="KW-0456">Lyase</keyword>
<protein>
    <recommendedName>
        <fullName evidence="7">Formamidopyrimidine-DNA glycosylase</fullName>
        <ecNumber evidence="5">3.2.2.23</ecNumber>
        <ecNumber evidence="6">4.2.99.18</ecNumber>
    </recommendedName>
    <alternativeName>
        <fullName evidence="18">DNA-(apurinic or apyrimidinic site) lyase MutM</fullName>
    </alternativeName>
</protein>
<dbReference type="GO" id="GO:0003690">
    <property type="term" value="F:double-stranded DNA binding"/>
    <property type="evidence" value="ECO:0007669"/>
    <property type="project" value="UniProtKB-ARBA"/>
</dbReference>
<evidence type="ECO:0000259" key="21">
    <source>
        <dbReference type="PROSITE" id="PS51066"/>
    </source>
</evidence>
<comment type="caution">
    <text evidence="23">The sequence shown here is derived from an EMBL/GenBank/DDBJ whole genome shotgun (WGS) entry which is preliminary data.</text>
</comment>
<keyword evidence="8" id="KW-0479">Metal-binding</keyword>
<dbReference type="InterPro" id="IPR000214">
    <property type="entry name" value="Znf_DNA_glyclase/AP_lyase"/>
</dbReference>
<dbReference type="Proteomes" id="UP000236394">
    <property type="component" value="Unassembled WGS sequence"/>
</dbReference>
<dbReference type="NCBIfam" id="NF002211">
    <property type="entry name" value="PRK01103.1"/>
    <property type="match status" value="1"/>
</dbReference>
<keyword evidence="17" id="KW-0326">Glycosidase</keyword>
<comment type="subunit">
    <text evidence="4">Monomer.</text>
</comment>
<evidence type="ECO:0000256" key="4">
    <source>
        <dbReference type="ARBA" id="ARBA00011245"/>
    </source>
</evidence>
<dbReference type="InterPro" id="IPR020629">
    <property type="entry name" value="FPG_Glyclase"/>
</dbReference>
<dbReference type="PROSITE" id="PS51066">
    <property type="entry name" value="ZF_FPG_2"/>
    <property type="match status" value="1"/>
</dbReference>
<comment type="similarity">
    <text evidence="3">Belongs to the FPG family.</text>
</comment>
<dbReference type="Pfam" id="PF06827">
    <property type="entry name" value="zf-FPG_IleRS"/>
    <property type="match status" value="1"/>
</dbReference>
<comment type="cofactor">
    <cofactor evidence="2">
        <name>Zn(2+)</name>
        <dbReference type="ChEBI" id="CHEBI:29105"/>
    </cofactor>
</comment>
<evidence type="ECO:0000256" key="2">
    <source>
        <dbReference type="ARBA" id="ARBA00001947"/>
    </source>
</evidence>
<dbReference type="EC" id="3.2.2.23" evidence="5"/>
<evidence type="ECO:0000256" key="5">
    <source>
        <dbReference type="ARBA" id="ARBA00012024"/>
    </source>
</evidence>
<proteinExistence type="inferred from homology"/>
<dbReference type="Pfam" id="PF01149">
    <property type="entry name" value="Fapy_DNA_glyco"/>
    <property type="match status" value="1"/>
</dbReference>
<dbReference type="SUPFAM" id="SSF81624">
    <property type="entry name" value="N-terminal domain of MutM-like DNA repair proteins"/>
    <property type="match status" value="1"/>
</dbReference>
<keyword evidence="12" id="KW-0862">Zinc</keyword>
<dbReference type="GO" id="GO:0140078">
    <property type="term" value="F:class I DNA-(apurinic or apyrimidinic site) endonuclease activity"/>
    <property type="evidence" value="ECO:0007669"/>
    <property type="project" value="UniProtKB-EC"/>
</dbReference>
<evidence type="ECO:0000256" key="18">
    <source>
        <dbReference type="ARBA" id="ARBA00030638"/>
    </source>
</evidence>
<feature type="domain" description="FPG-type" evidence="21">
    <location>
        <begin position="245"/>
        <end position="279"/>
    </location>
</feature>
<dbReference type="InterPro" id="IPR010663">
    <property type="entry name" value="Znf_FPG/IleRS"/>
</dbReference>
<keyword evidence="11" id="KW-0378">Hydrolase</keyword>
<dbReference type="PANTHER" id="PTHR22993:SF9">
    <property type="entry name" value="FORMAMIDOPYRIMIDINE-DNA GLYCOSYLASE"/>
    <property type="match status" value="1"/>
</dbReference>
<keyword evidence="9" id="KW-0227">DNA damage</keyword>
<evidence type="ECO:0000256" key="20">
    <source>
        <dbReference type="PROSITE-ProRule" id="PRU00391"/>
    </source>
</evidence>
<evidence type="ECO:0000256" key="16">
    <source>
        <dbReference type="ARBA" id="ARBA00023268"/>
    </source>
</evidence>
<sequence length="280" mass="31201">MPELPEVENIRRSLAPHLLDEYLTLKQPFHPQVWINPGDLPCRDVKVTAINRRGKYLDFVLDSNLHLVAHLRMTGRFTYTEDLASPCLPHTHVIFAVSHSVGLPAHAELRYSDPRRFGRLILLNDTELKSYKFGYNSLGAEPLSPDFTPAYLLTAAGKHPHAKIKSFLLDQTVIAGLGNIYADEILYACRLHPCIPVGSISEASWEQVVNETIRLLSLSIANHGTTFRDYRDGDGKRGGFQSLLCVYGRAGQACPRCNGILATTRISGRSTVYCPQCQAM</sequence>
<dbReference type="EC" id="4.2.99.18" evidence="6"/>
<evidence type="ECO:0000256" key="10">
    <source>
        <dbReference type="ARBA" id="ARBA00022771"/>
    </source>
</evidence>
<evidence type="ECO:0000256" key="7">
    <source>
        <dbReference type="ARBA" id="ARBA00016240"/>
    </source>
</evidence>
<evidence type="ECO:0000256" key="11">
    <source>
        <dbReference type="ARBA" id="ARBA00022801"/>
    </source>
</evidence>
<evidence type="ECO:0000256" key="17">
    <source>
        <dbReference type="ARBA" id="ARBA00023295"/>
    </source>
</evidence>
<evidence type="ECO:0000313" key="23">
    <source>
        <dbReference type="EMBL" id="PNH19522.1"/>
    </source>
</evidence>
<dbReference type="InterPro" id="IPR015887">
    <property type="entry name" value="DNA_glyclase_Znf_dom_DNA_BS"/>
</dbReference>
<evidence type="ECO:0000256" key="9">
    <source>
        <dbReference type="ARBA" id="ARBA00022763"/>
    </source>
</evidence>
<dbReference type="SMART" id="SM01232">
    <property type="entry name" value="H2TH"/>
    <property type="match status" value="1"/>
</dbReference>
<evidence type="ECO:0000256" key="14">
    <source>
        <dbReference type="ARBA" id="ARBA00023204"/>
    </source>
</evidence>
<reference evidence="24" key="1">
    <citation type="submission" date="2017-04" db="EMBL/GenBank/DDBJ databases">
        <authorList>
            <person name="Bumgarner R.E."/>
            <person name="Fredricks D.N."/>
            <person name="Srinivasan S."/>
        </authorList>
    </citation>
    <scope>NUCLEOTIDE SEQUENCE [LARGE SCALE GENOMIC DNA]</scope>
    <source>
        <strain evidence="24">KA00405</strain>
    </source>
</reference>
<evidence type="ECO:0000259" key="22">
    <source>
        <dbReference type="PROSITE" id="PS51068"/>
    </source>
</evidence>
<keyword evidence="16" id="KW-0511">Multifunctional enzyme</keyword>
<evidence type="ECO:0000256" key="19">
    <source>
        <dbReference type="ARBA" id="ARBA00044632"/>
    </source>
</evidence>
<dbReference type="SUPFAM" id="SSF57716">
    <property type="entry name" value="Glucocorticoid receptor-like (DNA-binding domain)"/>
    <property type="match status" value="1"/>
</dbReference>
<dbReference type="Pfam" id="PF06831">
    <property type="entry name" value="H2TH"/>
    <property type="match status" value="1"/>
</dbReference>
<feature type="domain" description="Formamidopyrimidine-DNA glycosylase catalytic" evidence="22">
    <location>
        <begin position="2"/>
        <end position="118"/>
    </location>
</feature>
<dbReference type="SUPFAM" id="SSF46946">
    <property type="entry name" value="S13-like H2TH domain"/>
    <property type="match status" value="1"/>
</dbReference>
<evidence type="ECO:0000256" key="12">
    <source>
        <dbReference type="ARBA" id="ARBA00022833"/>
    </source>
</evidence>
<dbReference type="InterPro" id="IPR035937">
    <property type="entry name" value="FPG_N"/>
</dbReference>
<dbReference type="PANTHER" id="PTHR22993">
    <property type="entry name" value="FORMAMIDOPYRIMIDINE-DNA GLYCOSYLASE"/>
    <property type="match status" value="1"/>
</dbReference>
<dbReference type="Gene3D" id="1.10.8.50">
    <property type="match status" value="1"/>
</dbReference>